<keyword evidence="8 11" id="KW-0472">Membrane</keyword>
<keyword evidence="6 14" id="KW-0732">Signal</keyword>
<dbReference type="PANTHER" id="PTHR30069">
    <property type="entry name" value="TONB-DEPENDENT OUTER MEMBRANE RECEPTOR"/>
    <property type="match status" value="1"/>
</dbReference>
<name>A0ABN0XXM4_9ALTE</name>
<dbReference type="EMBL" id="BAAAEI010000031">
    <property type="protein sequence ID" value="GAA0376044.1"/>
    <property type="molecule type" value="Genomic_DNA"/>
</dbReference>
<evidence type="ECO:0000259" key="15">
    <source>
        <dbReference type="Pfam" id="PF00593"/>
    </source>
</evidence>
<protein>
    <recommendedName>
        <fullName evidence="19">TonB-dependent receptor</fullName>
    </recommendedName>
</protein>
<dbReference type="Proteomes" id="UP001501757">
    <property type="component" value="Unassembled WGS sequence"/>
</dbReference>
<evidence type="ECO:0008006" key="19">
    <source>
        <dbReference type="Google" id="ProtNLM"/>
    </source>
</evidence>
<dbReference type="InterPro" id="IPR039426">
    <property type="entry name" value="TonB-dep_rcpt-like"/>
</dbReference>
<keyword evidence="7 13" id="KW-0798">TonB box</keyword>
<comment type="similarity">
    <text evidence="2">Belongs to the TonB-dependent receptor family. Hemoglobin/haptoglobin binding protein subfamily.</text>
</comment>
<dbReference type="PROSITE" id="PS52016">
    <property type="entry name" value="TONB_DEPENDENT_REC_3"/>
    <property type="match status" value="1"/>
</dbReference>
<keyword evidence="18" id="KW-1185">Reference proteome</keyword>
<evidence type="ECO:0000259" key="16">
    <source>
        <dbReference type="Pfam" id="PF07715"/>
    </source>
</evidence>
<dbReference type="InterPro" id="IPR000531">
    <property type="entry name" value="Beta-barrel_TonB"/>
</dbReference>
<evidence type="ECO:0000256" key="13">
    <source>
        <dbReference type="RuleBase" id="RU003357"/>
    </source>
</evidence>
<comment type="caution">
    <text evidence="17">The sequence shown here is derived from an EMBL/GenBank/DDBJ whole genome shotgun (WGS) entry which is preliminary data.</text>
</comment>
<proteinExistence type="inferred from homology"/>
<feature type="short sequence motif" description="TonB C-terminal box" evidence="12">
    <location>
        <begin position="687"/>
        <end position="704"/>
    </location>
</feature>
<dbReference type="Pfam" id="PF07715">
    <property type="entry name" value="Plug"/>
    <property type="match status" value="1"/>
</dbReference>
<dbReference type="PROSITE" id="PS01156">
    <property type="entry name" value="TONB_DEPENDENT_REC_2"/>
    <property type="match status" value="1"/>
</dbReference>
<evidence type="ECO:0000256" key="11">
    <source>
        <dbReference type="PROSITE-ProRule" id="PRU01360"/>
    </source>
</evidence>
<dbReference type="InterPro" id="IPR036942">
    <property type="entry name" value="Beta-barrel_TonB_sf"/>
</dbReference>
<dbReference type="InterPro" id="IPR037066">
    <property type="entry name" value="Plug_dom_sf"/>
</dbReference>
<keyword evidence="9" id="KW-0675">Receptor</keyword>
<feature type="chain" id="PRO_5046809760" description="TonB-dependent receptor" evidence="14">
    <location>
        <begin position="20"/>
        <end position="704"/>
    </location>
</feature>
<dbReference type="Gene3D" id="2.170.130.10">
    <property type="entry name" value="TonB-dependent receptor, plug domain"/>
    <property type="match status" value="1"/>
</dbReference>
<comment type="subcellular location">
    <subcellularLocation>
        <location evidence="1 11">Cell outer membrane</location>
        <topology evidence="1 11">Multi-pass membrane protein</topology>
    </subcellularLocation>
</comment>
<evidence type="ECO:0000313" key="17">
    <source>
        <dbReference type="EMBL" id="GAA0376044.1"/>
    </source>
</evidence>
<evidence type="ECO:0000256" key="9">
    <source>
        <dbReference type="ARBA" id="ARBA00023170"/>
    </source>
</evidence>
<dbReference type="PANTHER" id="PTHR30069:SF29">
    <property type="entry name" value="HEMOGLOBIN AND HEMOGLOBIN-HAPTOGLOBIN-BINDING PROTEIN 1-RELATED"/>
    <property type="match status" value="1"/>
</dbReference>
<reference evidence="17 18" key="1">
    <citation type="journal article" date="2019" name="Int. J. Syst. Evol. Microbiol.">
        <title>The Global Catalogue of Microorganisms (GCM) 10K type strain sequencing project: providing services to taxonomists for standard genome sequencing and annotation.</title>
        <authorList>
            <consortium name="The Broad Institute Genomics Platform"/>
            <consortium name="The Broad Institute Genome Sequencing Center for Infectious Disease"/>
            <person name="Wu L."/>
            <person name="Ma J."/>
        </authorList>
    </citation>
    <scope>NUCLEOTIDE SEQUENCE [LARGE SCALE GENOMIC DNA]</scope>
    <source>
        <strain evidence="17 18">JCM 13378</strain>
    </source>
</reference>
<evidence type="ECO:0000256" key="7">
    <source>
        <dbReference type="ARBA" id="ARBA00023077"/>
    </source>
</evidence>
<feature type="domain" description="TonB-dependent receptor plug" evidence="16">
    <location>
        <begin position="54"/>
        <end position="157"/>
    </location>
</feature>
<dbReference type="Gene3D" id="2.40.170.20">
    <property type="entry name" value="TonB-dependent receptor, beta-barrel domain"/>
    <property type="match status" value="1"/>
</dbReference>
<evidence type="ECO:0000256" key="2">
    <source>
        <dbReference type="ARBA" id="ARBA00008143"/>
    </source>
</evidence>
<dbReference type="InterPro" id="IPR012910">
    <property type="entry name" value="Plug_dom"/>
</dbReference>
<evidence type="ECO:0000256" key="4">
    <source>
        <dbReference type="ARBA" id="ARBA00022452"/>
    </source>
</evidence>
<evidence type="ECO:0000256" key="14">
    <source>
        <dbReference type="SAM" id="SignalP"/>
    </source>
</evidence>
<evidence type="ECO:0000256" key="10">
    <source>
        <dbReference type="ARBA" id="ARBA00023237"/>
    </source>
</evidence>
<feature type="signal peptide" evidence="14">
    <location>
        <begin position="1"/>
        <end position="19"/>
    </location>
</feature>
<evidence type="ECO:0000256" key="1">
    <source>
        <dbReference type="ARBA" id="ARBA00004571"/>
    </source>
</evidence>
<organism evidence="17 18">
    <name type="scientific">Bowmanella denitrificans</name>
    <dbReference type="NCBI Taxonomy" id="366582"/>
    <lineage>
        <taxon>Bacteria</taxon>
        <taxon>Pseudomonadati</taxon>
        <taxon>Pseudomonadota</taxon>
        <taxon>Gammaproteobacteria</taxon>
        <taxon>Alteromonadales</taxon>
        <taxon>Alteromonadaceae</taxon>
        <taxon>Bowmanella</taxon>
    </lineage>
</organism>
<evidence type="ECO:0000256" key="3">
    <source>
        <dbReference type="ARBA" id="ARBA00022448"/>
    </source>
</evidence>
<evidence type="ECO:0000256" key="6">
    <source>
        <dbReference type="ARBA" id="ARBA00022729"/>
    </source>
</evidence>
<evidence type="ECO:0000313" key="18">
    <source>
        <dbReference type="Proteomes" id="UP001501757"/>
    </source>
</evidence>
<evidence type="ECO:0000256" key="8">
    <source>
        <dbReference type="ARBA" id="ARBA00023136"/>
    </source>
</evidence>
<accession>A0ABN0XXM4</accession>
<keyword evidence="3 11" id="KW-0813">Transport</keyword>
<keyword evidence="5 11" id="KW-0812">Transmembrane</keyword>
<dbReference type="InterPro" id="IPR010917">
    <property type="entry name" value="TonB_rcpt_CS"/>
</dbReference>
<dbReference type="RefSeq" id="WP_343847637.1">
    <property type="nucleotide sequence ID" value="NZ_BAAAEI010000031.1"/>
</dbReference>
<evidence type="ECO:0000256" key="12">
    <source>
        <dbReference type="PROSITE-ProRule" id="PRU10144"/>
    </source>
</evidence>
<dbReference type="Pfam" id="PF00593">
    <property type="entry name" value="TonB_dep_Rec_b-barrel"/>
    <property type="match status" value="1"/>
</dbReference>
<feature type="domain" description="TonB-dependent receptor-like beta-barrel" evidence="15">
    <location>
        <begin position="218"/>
        <end position="671"/>
    </location>
</feature>
<sequence>MTLRLTALCLFCTSSFAQAAQDHSTAHLFELSLDQLLSMEVSVAARKEESWLSAAGTVYVIDKDEIARFGWRDMKEILAAIPNMDTFYQWSWLAGGQRGFTGNMSSTLLLIDGREVQNLLANEAFMMNNFPAHRIERVEVLQGPNSTLYGGNAAQGVINIITRLPSLHQKTQGDPDRVFEIGGLIGEVDTQQANLLFSGGQNAWHYGLSASWFSSDLDYQEVSDFVFDDQRFSRSPELDNIRDHGSRGYRNNEHNFTVDARLAYQQYYLGMDMTRTFNVSGIERVAYDFVTGDDSWRGYNLLFAGRNFQPDEHWQGFMEVSLFREYKEKAKQQGRVPDDALSFDDIEVFAEREDIGPSYRYRFRTQFSYQSTPDQDWIIGYDGWRTDIGHKIRDVDNAGQITPIIPAGWPVDKEKSDKHALYGQYARRWELTQGAMLNLTAGLRYNKQDFTDDAWLPRISLVYQPDQGSAWKLTYGEAFRPPTIFEFDGVQDNSLDSQTVDMYELNYSQGWQWQGMELTNVVALYSMTIKNFYQQIFDTDRRLWRTEVDGKQQARGVENLLRFSGGQWQGFLGFRYVSADDPQLDGQDHLVNVPRTKVKLGVTYHQDEHWQLSAFVDHWASTLTEANRLDGAGTTLEKIPAWTTLNLHLRFADWPLSTGQRLNIGLYAENLLDKTYYHGNPRGTAPYQFIQAPRNLRLQFSVLF</sequence>
<evidence type="ECO:0000256" key="5">
    <source>
        <dbReference type="ARBA" id="ARBA00022692"/>
    </source>
</evidence>
<keyword evidence="10 11" id="KW-0998">Cell outer membrane</keyword>
<gene>
    <name evidence="17" type="ORF">GCM10009092_45310</name>
</gene>
<dbReference type="SUPFAM" id="SSF56935">
    <property type="entry name" value="Porins"/>
    <property type="match status" value="1"/>
</dbReference>
<keyword evidence="4 11" id="KW-1134">Transmembrane beta strand</keyword>